<sequence length="115" mass="14065">MRYVIGILEIEREKFYKTLREEIEILYLSNEEFMQNSVIHQMYIKEHYLNLCLIDLIQYGYVVVNDIEFVVEKNLDKAISKCLYEEYYKDLFKLMRKNHNNIMFAYQSIGNDKEK</sequence>
<gene>
    <name evidence="1" type="ORF">J2S15_000739</name>
</gene>
<dbReference type="Proteomes" id="UP001230220">
    <property type="component" value="Unassembled WGS sequence"/>
</dbReference>
<comment type="caution">
    <text evidence="1">The sequence shown here is derived from an EMBL/GenBank/DDBJ whole genome shotgun (WGS) entry which is preliminary data.</text>
</comment>
<keyword evidence="2" id="KW-1185">Reference proteome</keyword>
<name>A0ABU0DZV3_9FIRM</name>
<evidence type="ECO:0000313" key="1">
    <source>
        <dbReference type="EMBL" id="MDQ0360008.1"/>
    </source>
</evidence>
<protein>
    <submittedName>
        <fullName evidence="1">Uncharacterized protein</fullName>
    </submittedName>
</protein>
<dbReference type="EMBL" id="JAUSUR010000001">
    <property type="protein sequence ID" value="MDQ0360008.1"/>
    <property type="molecule type" value="Genomic_DNA"/>
</dbReference>
<reference evidence="1 2" key="1">
    <citation type="submission" date="2023-07" db="EMBL/GenBank/DDBJ databases">
        <title>Genomic Encyclopedia of Type Strains, Phase IV (KMG-IV): sequencing the most valuable type-strain genomes for metagenomic binning, comparative biology and taxonomic classification.</title>
        <authorList>
            <person name="Goeker M."/>
        </authorList>
    </citation>
    <scope>NUCLEOTIDE SEQUENCE [LARGE SCALE GENOMIC DNA]</scope>
    <source>
        <strain evidence="1 2">DSM 16784</strain>
    </source>
</reference>
<accession>A0ABU0DZV3</accession>
<organism evidence="1 2">
    <name type="scientific">Breznakia pachnodae</name>
    <dbReference type="NCBI Taxonomy" id="265178"/>
    <lineage>
        <taxon>Bacteria</taxon>
        <taxon>Bacillati</taxon>
        <taxon>Bacillota</taxon>
        <taxon>Erysipelotrichia</taxon>
        <taxon>Erysipelotrichales</taxon>
        <taxon>Erysipelotrichaceae</taxon>
        <taxon>Breznakia</taxon>
    </lineage>
</organism>
<proteinExistence type="predicted"/>
<evidence type="ECO:0000313" key="2">
    <source>
        <dbReference type="Proteomes" id="UP001230220"/>
    </source>
</evidence>
<dbReference type="RefSeq" id="WP_307405579.1">
    <property type="nucleotide sequence ID" value="NZ_JAUSUR010000001.1"/>
</dbReference>